<feature type="domain" description="VOC" evidence="2">
    <location>
        <begin position="5"/>
        <end position="124"/>
    </location>
</feature>
<dbReference type="SUPFAM" id="SSF54593">
    <property type="entry name" value="Glyoxalase/Bleomycin resistance protein/Dihydroxybiphenyl dioxygenase"/>
    <property type="match status" value="1"/>
</dbReference>
<dbReference type="GO" id="GO:0016829">
    <property type="term" value="F:lyase activity"/>
    <property type="evidence" value="ECO:0007669"/>
    <property type="project" value="UniProtKB-KW"/>
</dbReference>
<keyword evidence="4" id="KW-1185">Reference proteome</keyword>
<evidence type="ECO:0000313" key="4">
    <source>
        <dbReference type="Proteomes" id="UP000051859"/>
    </source>
</evidence>
<keyword evidence="1" id="KW-0479">Metal-binding</keyword>
<dbReference type="Pfam" id="PF00903">
    <property type="entry name" value="Glyoxalase"/>
    <property type="match status" value="1"/>
</dbReference>
<organism evidence="3 4">
    <name type="scientific">Pediococcus stilesii</name>
    <dbReference type="NCBI Taxonomy" id="331679"/>
    <lineage>
        <taxon>Bacteria</taxon>
        <taxon>Bacillati</taxon>
        <taxon>Bacillota</taxon>
        <taxon>Bacilli</taxon>
        <taxon>Lactobacillales</taxon>
        <taxon>Lactobacillaceae</taxon>
        <taxon>Pediococcus</taxon>
    </lineage>
</organism>
<dbReference type="InterPro" id="IPR004360">
    <property type="entry name" value="Glyas_Fos-R_dOase_dom"/>
</dbReference>
<evidence type="ECO:0000313" key="3">
    <source>
        <dbReference type="EMBL" id="KRN93561.1"/>
    </source>
</evidence>
<keyword evidence="3" id="KW-0456">Lyase</keyword>
<evidence type="ECO:0000259" key="2">
    <source>
        <dbReference type="PROSITE" id="PS51819"/>
    </source>
</evidence>
<reference evidence="3 4" key="1">
    <citation type="journal article" date="2015" name="Genome Announc.">
        <title>Expanding the biotechnology potential of lactobacilli through comparative genomics of 213 strains and associated genera.</title>
        <authorList>
            <person name="Sun Z."/>
            <person name="Harris H.M."/>
            <person name="McCann A."/>
            <person name="Guo C."/>
            <person name="Argimon S."/>
            <person name="Zhang W."/>
            <person name="Yang X."/>
            <person name="Jeffery I.B."/>
            <person name="Cooney J.C."/>
            <person name="Kagawa T.F."/>
            <person name="Liu W."/>
            <person name="Song Y."/>
            <person name="Salvetti E."/>
            <person name="Wrobel A."/>
            <person name="Rasinkangas P."/>
            <person name="Parkhill J."/>
            <person name="Rea M.C."/>
            <person name="O'Sullivan O."/>
            <person name="Ritari J."/>
            <person name="Douillard F.P."/>
            <person name="Paul Ross R."/>
            <person name="Yang R."/>
            <person name="Briner A.E."/>
            <person name="Felis G.E."/>
            <person name="de Vos W.M."/>
            <person name="Barrangou R."/>
            <person name="Klaenhammer T.R."/>
            <person name="Caufield P.W."/>
            <person name="Cui Y."/>
            <person name="Zhang H."/>
            <person name="O'Toole P.W."/>
        </authorList>
    </citation>
    <scope>NUCLEOTIDE SEQUENCE [LARGE SCALE GENOMIC DNA]</scope>
    <source>
        <strain evidence="3 4">DSM 18001</strain>
    </source>
</reference>
<dbReference type="EMBL" id="JQBX01000013">
    <property type="protein sequence ID" value="KRN93561.1"/>
    <property type="molecule type" value="Genomic_DNA"/>
</dbReference>
<dbReference type="RefSeq" id="WP_057803564.1">
    <property type="nucleotide sequence ID" value="NZ_JQBX01000013.1"/>
</dbReference>
<dbReference type="AlphaFoldDB" id="A0A0R2KVR8"/>
<comment type="caution">
    <text evidence="3">The sequence shown here is derived from an EMBL/GenBank/DDBJ whole genome shotgun (WGS) entry which is preliminary data.</text>
</comment>
<dbReference type="GO" id="GO:0046872">
    <property type="term" value="F:metal ion binding"/>
    <property type="evidence" value="ECO:0007669"/>
    <property type="project" value="UniProtKB-KW"/>
</dbReference>
<dbReference type="Proteomes" id="UP000051859">
    <property type="component" value="Unassembled WGS sequence"/>
</dbReference>
<dbReference type="PROSITE" id="PS51819">
    <property type="entry name" value="VOC"/>
    <property type="match status" value="1"/>
</dbReference>
<gene>
    <name evidence="3" type="ORF">IV81_GL000446</name>
</gene>
<dbReference type="Gene3D" id="3.10.180.10">
    <property type="entry name" value="2,3-Dihydroxybiphenyl 1,2-Dioxygenase, domain 1"/>
    <property type="match status" value="1"/>
</dbReference>
<name>A0A0R2KVR8_9LACO</name>
<dbReference type="InterPro" id="IPR029068">
    <property type="entry name" value="Glyas_Bleomycin-R_OHBP_Dase"/>
</dbReference>
<dbReference type="STRING" id="331679.IV81_GL000446"/>
<sequence length="124" mass="14007">MNIREIDHITLTVSDIAKSERFYHEVFDMPILEDAPLAGVRAGKQRIYFVEKEQQPPFAPANPSIGSIAFSIVAKNPMDEIINHLKSYFIDIIDEPQTREGTHGKVKSLLIKDPDGNIIEIANY</sequence>
<dbReference type="PATRIC" id="fig|331679.3.peg.452"/>
<dbReference type="PANTHER" id="PTHR36113">
    <property type="entry name" value="LYASE, PUTATIVE-RELATED-RELATED"/>
    <property type="match status" value="1"/>
</dbReference>
<proteinExistence type="predicted"/>
<dbReference type="PANTHER" id="PTHR36113:SF6">
    <property type="entry name" value="FOSFOMYCIN RESISTANCE PROTEIN FOSX"/>
    <property type="match status" value="1"/>
</dbReference>
<protein>
    <submittedName>
        <fullName evidence="3">Lactoylglutathione lyase related lyase</fullName>
    </submittedName>
</protein>
<evidence type="ECO:0000256" key="1">
    <source>
        <dbReference type="ARBA" id="ARBA00022723"/>
    </source>
</evidence>
<accession>A0A0R2KVR8</accession>
<dbReference type="InterPro" id="IPR037523">
    <property type="entry name" value="VOC_core"/>
</dbReference>
<dbReference type="InterPro" id="IPR051332">
    <property type="entry name" value="Fosfomycin_Res_Enzymes"/>
</dbReference>